<dbReference type="GO" id="GO:0005576">
    <property type="term" value="C:extracellular region"/>
    <property type="evidence" value="ECO:0007669"/>
    <property type="project" value="UniProtKB-SubCell"/>
</dbReference>
<dbReference type="InterPro" id="IPR054030">
    <property type="entry name" value="Gp5_Vgr_C"/>
</dbReference>
<dbReference type="NCBIfam" id="TIGR01646">
    <property type="entry name" value="vgr_GE"/>
    <property type="match status" value="1"/>
</dbReference>
<keyword evidence="7" id="KW-1185">Reference proteome</keyword>
<dbReference type="Proteomes" id="UP000186221">
    <property type="component" value="Unassembled WGS sequence"/>
</dbReference>
<evidence type="ECO:0000259" key="4">
    <source>
        <dbReference type="Pfam" id="PF04717"/>
    </source>
</evidence>
<evidence type="ECO:0000256" key="2">
    <source>
        <dbReference type="ARBA" id="ARBA00005558"/>
    </source>
</evidence>
<feature type="domain" description="Gp5/Type VI secretion system Vgr C-terminal trimerisation" evidence="5">
    <location>
        <begin position="467"/>
        <end position="577"/>
    </location>
</feature>
<dbReference type="Pfam" id="PF22178">
    <property type="entry name" value="Gp5_trimer_C"/>
    <property type="match status" value="1"/>
</dbReference>
<dbReference type="Gene3D" id="4.10.220.110">
    <property type="match status" value="1"/>
</dbReference>
<dbReference type="RefSeq" id="WP_076485824.1">
    <property type="nucleotide sequence ID" value="NZ_FTOG01000010.1"/>
</dbReference>
<evidence type="ECO:0000256" key="3">
    <source>
        <dbReference type="ARBA" id="ARBA00022525"/>
    </source>
</evidence>
<protein>
    <submittedName>
        <fullName evidence="6">Type VI secretion system secreted protein VgrG</fullName>
    </submittedName>
</protein>
<dbReference type="Pfam" id="PF04717">
    <property type="entry name" value="Phage_base_V"/>
    <property type="match status" value="1"/>
</dbReference>
<feature type="domain" description="Gp5/Type VI secretion system Vgr protein OB-fold" evidence="4">
    <location>
        <begin position="385"/>
        <end position="450"/>
    </location>
</feature>
<dbReference type="InterPro" id="IPR017847">
    <property type="entry name" value="T6SS_RhsGE_Vgr_subset"/>
</dbReference>
<evidence type="ECO:0000256" key="1">
    <source>
        <dbReference type="ARBA" id="ARBA00004613"/>
    </source>
</evidence>
<dbReference type="InterPro" id="IPR006531">
    <property type="entry name" value="Gp5/Vgr_OB"/>
</dbReference>
<name>A0A1N7PKY0_9RHOB</name>
<dbReference type="Gene3D" id="2.30.110.50">
    <property type="match status" value="1"/>
</dbReference>
<dbReference type="InterPro" id="IPR006533">
    <property type="entry name" value="T6SS_Vgr_RhsGE"/>
</dbReference>
<evidence type="ECO:0000313" key="6">
    <source>
        <dbReference type="EMBL" id="SIT11241.1"/>
    </source>
</evidence>
<dbReference type="NCBIfam" id="TIGR03361">
    <property type="entry name" value="VI_Rhs_Vgr"/>
    <property type="match status" value="1"/>
</dbReference>
<dbReference type="SUPFAM" id="SSF69349">
    <property type="entry name" value="Phage fibre proteins"/>
    <property type="match status" value="2"/>
</dbReference>
<keyword evidence="3" id="KW-0964">Secreted</keyword>
<dbReference type="PANTHER" id="PTHR32305:SF15">
    <property type="entry name" value="PROTEIN RHSA-RELATED"/>
    <property type="match status" value="1"/>
</dbReference>
<dbReference type="InterPro" id="IPR050708">
    <property type="entry name" value="T6SS_VgrG/RHS"/>
</dbReference>
<sequence>MTVDLRQSDRLGRLKTALGDDVLVLLRFEGTDYLNDLFEYRVEALSTDADINFDDLIGTHATVEIENGDEDRPFDGIVTRARWIGPGEGGHRYEMVLRPRVWLASLRRNQRIFHNMTVVDILGELLGDYGGLDVMVMRNYPELEYTVQYRESDLAFARRQMERFGISFHFLHEVGNHRMVLTDDPSAHETIGTRAYVGFDAHHQSDEEHFWSWETERNLTTGAIKLTDYEFKKPNQAMEVVQQGDAQYAEGSIESFDYPGDYLSQGDGRAMVRLGLDRARGGDARVRASGDVVTLAGGLRVTLGSEQGSNGKVPGQGDSYICLSAHHRFVGEGYATCGADADEVAFRGAYVLIPEKSPLAPPLRSPIPSVQGPQTAKVVGEGEIDCDEHGRILVQFHWDLDGAYSMRCRVSQNWAGAGWGGMIIPRIGMEVVVEFLEGDPDKPLVTGCVYNGSNTPPYDLPGKKTVSTWKSNTHKGSGYNEFRFEDEAGSEEVFMHAQKDHNTVIENDETHQIGHDRAKTVGNDQSEQIGHDKSSTVGNDKTITVANNHTESIGHDMVLTVGNNTTTTVGASATTTIGAASSLTIGADSATTIGAGSTYVVSNDAIESIGSSHSVSIGKSASETVGKSKTVVVGDELALIVGKSQLIMKKDGTITLTGKNITVTGSGNATITAKGKMVLKASSTVTVKGSKVLQN</sequence>
<dbReference type="OrthoDB" id="9762420at2"/>
<dbReference type="STRING" id="453582.SAMN05421580_11091"/>
<dbReference type="Gene3D" id="3.55.50.10">
    <property type="entry name" value="Baseplate protein-like domains"/>
    <property type="match status" value="1"/>
</dbReference>
<reference evidence="7" key="1">
    <citation type="submission" date="2017-01" db="EMBL/GenBank/DDBJ databases">
        <authorList>
            <person name="Varghese N."/>
            <person name="Submissions S."/>
        </authorList>
    </citation>
    <scope>NUCLEOTIDE SEQUENCE [LARGE SCALE GENOMIC DNA]</scope>
    <source>
        <strain evidence="7">DSM 19945</strain>
    </source>
</reference>
<dbReference type="Pfam" id="PF05954">
    <property type="entry name" value="Phage_GPD"/>
    <property type="match status" value="1"/>
</dbReference>
<dbReference type="SUPFAM" id="SSF69255">
    <property type="entry name" value="gp5 N-terminal domain-like"/>
    <property type="match status" value="1"/>
</dbReference>
<comment type="similarity">
    <text evidence="2">Belongs to the VgrG protein family.</text>
</comment>
<evidence type="ECO:0000313" key="7">
    <source>
        <dbReference type="Proteomes" id="UP000186221"/>
    </source>
</evidence>
<dbReference type="EMBL" id="FTOG01000010">
    <property type="protein sequence ID" value="SIT11241.1"/>
    <property type="molecule type" value="Genomic_DNA"/>
</dbReference>
<gene>
    <name evidence="6" type="ORF">SAMN05421580_11091</name>
</gene>
<dbReference type="Gene3D" id="2.40.50.230">
    <property type="entry name" value="Gp5 N-terminal domain"/>
    <property type="match status" value="1"/>
</dbReference>
<dbReference type="SUPFAM" id="SSF69279">
    <property type="entry name" value="Phage tail proteins"/>
    <property type="match status" value="2"/>
</dbReference>
<dbReference type="PANTHER" id="PTHR32305">
    <property type="match status" value="1"/>
</dbReference>
<proteinExistence type="inferred from homology"/>
<comment type="subcellular location">
    <subcellularLocation>
        <location evidence="1">Secreted</location>
    </subcellularLocation>
</comment>
<organism evidence="6 7">
    <name type="scientific">Rhodobacter aestuarii</name>
    <dbReference type="NCBI Taxonomy" id="453582"/>
    <lineage>
        <taxon>Bacteria</taxon>
        <taxon>Pseudomonadati</taxon>
        <taxon>Pseudomonadota</taxon>
        <taxon>Alphaproteobacteria</taxon>
        <taxon>Rhodobacterales</taxon>
        <taxon>Rhodobacter group</taxon>
        <taxon>Rhodobacter</taxon>
    </lineage>
</organism>
<evidence type="ECO:0000259" key="5">
    <source>
        <dbReference type="Pfam" id="PF22178"/>
    </source>
</evidence>
<dbReference type="AlphaFoldDB" id="A0A1N7PKY0"/>
<dbReference type="InterPro" id="IPR037026">
    <property type="entry name" value="Vgr_OB-fold_dom_sf"/>
</dbReference>
<accession>A0A1N7PKY0</accession>